<dbReference type="Proteomes" id="UP000275613">
    <property type="component" value="Unassembled WGS sequence"/>
</dbReference>
<dbReference type="EMBL" id="RBPV01000403">
    <property type="protein sequence ID" value="RMO52642.1"/>
    <property type="molecule type" value="Genomic_DNA"/>
</dbReference>
<evidence type="ECO:0000313" key="1">
    <source>
        <dbReference type="EMBL" id="RMO52642.1"/>
    </source>
</evidence>
<sequence length="80" mass="8763">MIEALNTGTPVAVATGSSLDEIAPPDSPRFSPVDSGNLIRLMGTLSHAPEEDPAVAREWTERYQLKAFCERVHATLEELR</sequence>
<comment type="caution">
    <text evidence="1">The sequence shown here is derived from an EMBL/GenBank/DDBJ whole genome shotgun (WGS) entry which is preliminary data.</text>
</comment>
<keyword evidence="1" id="KW-0808">Transferase</keyword>
<organism evidence="1 2">
    <name type="scientific">Pseudomonas amygdali pv. eriobotryae</name>
    <dbReference type="NCBI Taxonomy" id="129137"/>
    <lineage>
        <taxon>Bacteria</taxon>
        <taxon>Pseudomonadati</taxon>
        <taxon>Pseudomonadota</taxon>
        <taxon>Gammaproteobacteria</taxon>
        <taxon>Pseudomonadales</taxon>
        <taxon>Pseudomonadaceae</taxon>
        <taxon>Pseudomonas</taxon>
        <taxon>Pseudomonas amygdali</taxon>
    </lineage>
</organism>
<dbReference type="AlphaFoldDB" id="A0A3M3W449"/>
<evidence type="ECO:0000313" key="2">
    <source>
        <dbReference type="Proteomes" id="UP000275613"/>
    </source>
</evidence>
<reference evidence="1 2" key="1">
    <citation type="submission" date="2018-08" db="EMBL/GenBank/DDBJ databases">
        <title>Recombination of ecologically and evolutionarily significant loci maintains genetic cohesion in the Pseudomonas syringae species complex.</title>
        <authorList>
            <person name="Dillon M."/>
            <person name="Thakur S."/>
            <person name="Almeida R.N.D."/>
            <person name="Weir B.S."/>
            <person name="Guttman D.S."/>
        </authorList>
    </citation>
    <scope>NUCLEOTIDE SEQUENCE [LARGE SCALE GENOMIC DNA]</scope>
    <source>
        <strain evidence="1 2">ICMP 4316</strain>
    </source>
</reference>
<accession>A0A3M3W449</accession>
<gene>
    <name evidence="1" type="ORF">ALQ39_03033</name>
</gene>
<protein>
    <submittedName>
        <fullName evidence="1">Glycosyl transferase, group 1 protein</fullName>
    </submittedName>
</protein>
<name>A0A3M3W449_PSEA0</name>
<proteinExistence type="predicted"/>
<dbReference type="GO" id="GO:0016740">
    <property type="term" value="F:transferase activity"/>
    <property type="evidence" value="ECO:0007669"/>
    <property type="project" value="UniProtKB-KW"/>
</dbReference>